<dbReference type="Pfam" id="PF15323">
    <property type="entry name" value="Ashwin"/>
    <property type="match status" value="1"/>
</dbReference>
<evidence type="ECO:0000256" key="5">
    <source>
        <dbReference type="SAM" id="MobiDB-lite"/>
    </source>
</evidence>
<dbReference type="GO" id="GO:0072669">
    <property type="term" value="C:tRNA-splicing ligase complex"/>
    <property type="evidence" value="ECO:0007669"/>
    <property type="project" value="InterPro"/>
</dbReference>
<evidence type="ECO:0000313" key="7">
    <source>
        <dbReference type="Proteomes" id="UP000735302"/>
    </source>
</evidence>
<comment type="subcellular location">
    <subcellularLocation>
        <location evidence="1">Nucleus</location>
    </subcellularLocation>
</comment>
<dbReference type="EMBL" id="BLXT01005898">
    <property type="protein sequence ID" value="GFO27248.1"/>
    <property type="molecule type" value="Genomic_DNA"/>
</dbReference>
<protein>
    <recommendedName>
        <fullName evidence="3">Ashwin</fullName>
    </recommendedName>
</protein>
<feature type="region of interest" description="Disordered" evidence="5">
    <location>
        <begin position="177"/>
        <end position="222"/>
    </location>
</feature>
<comment type="similarity">
    <text evidence="2">Belongs to the ashwin family.</text>
</comment>
<dbReference type="GO" id="GO:0005634">
    <property type="term" value="C:nucleus"/>
    <property type="evidence" value="ECO:0007669"/>
    <property type="project" value="UniProtKB-SubCell"/>
</dbReference>
<dbReference type="PANTHER" id="PTHR28359">
    <property type="entry name" value="ASHWIN"/>
    <property type="match status" value="1"/>
</dbReference>
<dbReference type="AlphaFoldDB" id="A0AAV4C5R8"/>
<feature type="compositionally biased region" description="Low complexity" evidence="5">
    <location>
        <begin position="190"/>
        <end position="201"/>
    </location>
</feature>
<dbReference type="Proteomes" id="UP000735302">
    <property type="component" value="Unassembled WGS sequence"/>
</dbReference>
<evidence type="ECO:0000256" key="3">
    <source>
        <dbReference type="ARBA" id="ARBA00015134"/>
    </source>
</evidence>
<gene>
    <name evidence="6" type="ORF">PoB_005375300</name>
</gene>
<keyword evidence="4" id="KW-0539">Nucleus</keyword>
<reference evidence="6 7" key="1">
    <citation type="journal article" date="2021" name="Elife">
        <title>Chloroplast acquisition without the gene transfer in kleptoplastic sea slugs, Plakobranchus ocellatus.</title>
        <authorList>
            <person name="Maeda T."/>
            <person name="Takahashi S."/>
            <person name="Yoshida T."/>
            <person name="Shimamura S."/>
            <person name="Takaki Y."/>
            <person name="Nagai Y."/>
            <person name="Toyoda A."/>
            <person name="Suzuki Y."/>
            <person name="Arimoto A."/>
            <person name="Ishii H."/>
            <person name="Satoh N."/>
            <person name="Nishiyama T."/>
            <person name="Hasebe M."/>
            <person name="Maruyama T."/>
            <person name="Minagawa J."/>
            <person name="Obokata J."/>
            <person name="Shigenobu S."/>
        </authorList>
    </citation>
    <scope>NUCLEOTIDE SEQUENCE [LARGE SCALE GENOMIC DNA]</scope>
</reference>
<organism evidence="6 7">
    <name type="scientific">Plakobranchus ocellatus</name>
    <dbReference type="NCBI Taxonomy" id="259542"/>
    <lineage>
        <taxon>Eukaryota</taxon>
        <taxon>Metazoa</taxon>
        <taxon>Spiralia</taxon>
        <taxon>Lophotrochozoa</taxon>
        <taxon>Mollusca</taxon>
        <taxon>Gastropoda</taxon>
        <taxon>Heterobranchia</taxon>
        <taxon>Euthyneura</taxon>
        <taxon>Panpulmonata</taxon>
        <taxon>Sacoglossa</taxon>
        <taxon>Placobranchoidea</taxon>
        <taxon>Plakobranchidae</taxon>
        <taxon>Plakobranchus</taxon>
    </lineage>
</organism>
<evidence type="ECO:0000313" key="6">
    <source>
        <dbReference type="EMBL" id="GFO27248.1"/>
    </source>
</evidence>
<dbReference type="PANTHER" id="PTHR28359:SF1">
    <property type="entry name" value="ASHWIN"/>
    <property type="match status" value="1"/>
</dbReference>
<sequence>MAAPCEDSACRYDFMYPDLLSKDGLLYVLKQRYISHTHGDLDSLDKEALVDLYNRFILPLPQRTYRQNRKGQQMTQAQKVNDRKRKIHFLDRDVNTNTTAKRKSLAAGPSTGLINHHNSPSKSVSRLKPPPSCINFEKKVIRLKSDIKQYEMKKSGDAPSKTSDIVSEKSEFLVKANPIGSATLKEKRNTSCSSAASTASSDGFTNDVSPTKKKKIAPISWP</sequence>
<comment type="caution">
    <text evidence="6">The sequence shown here is derived from an EMBL/GenBank/DDBJ whole genome shotgun (WGS) entry which is preliminary data.</text>
</comment>
<accession>A0AAV4C5R8</accession>
<feature type="compositionally biased region" description="Polar residues" evidence="5">
    <location>
        <begin position="112"/>
        <end position="124"/>
    </location>
</feature>
<keyword evidence="7" id="KW-1185">Reference proteome</keyword>
<dbReference type="GO" id="GO:0048598">
    <property type="term" value="P:embryonic morphogenesis"/>
    <property type="evidence" value="ECO:0007669"/>
    <property type="project" value="InterPro"/>
</dbReference>
<evidence type="ECO:0000256" key="2">
    <source>
        <dbReference type="ARBA" id="ARBA00007855"/>
    </source>
</evidence>
<proteinExistence type="inferred from homology"/>
<name>A0AAV4C5R8_9GAST</name>
<dbReference type="InterPro" id="IPR024887">
    <property type="entry name" value="Ashwin"/>
</dbReference>
<evidence type="ECO:0000256" key="1">
    <source>
        <dbReference type="ARBA" id="ARBA00004123"/>
    </source>
</evidence>
<evidence type="ECO:0000256" key="4">
    <source>
        <dbReference type="ARBA" id="ARBA00023242"/>
    </source>
</evidence>
<feature type="region of interest" description="Disordered" evidence="5">
    <location>
        <begin position="102"/>
        <end position="129"/>
    </location>
</feature>